<dbReference type="Pfam" id="PF05401">
    <property type="entry name" value="NodS"/>
    <property type="match status" value="1"/>
</dbReference>
<dbReference type="PANTHER" id="PTHR22916">
    <property type="entry name" value="GLYCOSYLTRANSFERASE"/>
    <property type="match status" value="1"/>
</dbReference>
<dbReference type="SUPFAM" id="SSF53448">
    <property type="entry name" value="Nucleotide-diphospho-sugar transferases"/>
    <property type="match status" value="1"/>
</dbReference>
<accession>A0AAU7DNQ4</accession>
<proteinExistence type="predicted"/>
<evidence type="ECO:0000259" key="1">
    <source>
        <dbReference type="Pfam" id="PF00535"/>
    </source>
</evidence>
<feature type="domain" description="Glycosyltransferase 2-like" evidence="1">
    <location>
        <begin position="27"/>
        <end position="202"/>
    </location>
</feature>
<sequence>MTTDAEYTDAKASLIPRDPPKGGGLVSIIIPFLNAESFLSEAIASVLAQTYEEWELLLVNDGSTDRSTVIAERYARELPSKVRCLHHPKSERRGISSSRNLGIANAKGDYLAFLDADDVWLPNKLERQVALLVARPDTGMICGSSVIWHSWTGRVEDILRDHFVTVVSGPELYQAIDLAMLAIREPWSTPSSGCILVRRDAAEAAGYFEDSFDGLFEDQAFYFKLGMSSRILATNECWYKYRQHPDSVCAVADRTGTQPAARLKFLQWAQDYLASSNIARPDLHDALTEELSIASGQRRAPSIKQTKGMRPGSSRLREAMKRVPGVWNTWHLGRAVRDAWLDSSPRAEPDVTADFDQNDPWRYTTNDLEIIRHRGEANMLDRVRGNSRFGCALEIGCAEGVFTEILADRCDSLLATDFLEVALGRARSRRHWGGHITFAQMDLRNDPLPNVFDLIVAIHVVEYIKNPLALRRVREKLVRGLRIGGYLLLGSCTGDDEFREGLWWSRYMLRGGYRINRFIADHPALTVVDTAIHPLPGSISRDILLRRTR</sequence>
<dbReference type="Gene3D" id="3.40.50.150">
    <property type="entry name" value="Vaccinia Virus protein VP39"/>
    <property type="match status" value="1"/>
</dbReference>
<dbReference type="PANTHER" id="PTHR22916:SF3">
    <property type="entry name" value="UDP-GLCNAC:BETAGAL BETA-1,3-N-ACETYLGLUCOSAMINYLTRANSFERASE-LIKE PROTEIN 1"/>
    <property type="match status" value="1"/>
</dbReference>
<evidence type="ECO:0000313" key="2">
    <source>
        <dbReference type="EMBL" id="XBH18391.1"/>
    </source>
</evidence>
<dbReference type="GO" id="GO:0008757">
    <property type="term" value="F:S-adenosylmethionine-dependent methyltransferase activity"/>
    <property type="evidence" value="ECO:0007669"/>
    <property type="project" value="InterPro"/>
</dbReference>
<dbReference type="InterPro" id="IPR001173">
    <property type="entry name" value="Glyco_trans_2-like"/>
</dbReference>
<protein>
    <submittedName>
        <fullName evidence="2">Glycosyltransferase</fullName>
        <ecNumber evidence="2">2.4.-.-</ecNumber>
    </submittedName>
</protein>
<organism evidence="2">
    <name type="scientific">Telmatobacter sp. DSM 110680</name>
    <dbReference type="NCBI Taxonomy" id="3036704"/>
    <lineage>
        <taxon>Bacteria</taxon>
        <taxon>Pseudomonadati</taxon>
        <taxon>Acidobacteriota</taxon>
        <taxon>Terriglobia</taxon>
        <taxon>Terriglobales</taxon>
        <taxon>Acidobacteriaceae</taxon>
        <taxon>Telmatobacter</taxon>
    </lineage>
</organism>
<dbReference type="SUPFAM" id="SSF53335">
    <property type="entry name" value="S-adenosyl-L-methionine-dependent methyltransferases"/>
    <property type="match status" value="1"/>
</dbReference>
<dbReference type="RefSeq" id="WP_348263616.1">
    <property type="nucleotide sequence ID" value="NZ_CP121196.1"/>
</dbReference>
<gene>
    <name evidence="2" type="ORF">P8935_03430</name>
</gene>
<dbReference type="Pfam" id="PF00535">
    <property type="entry name" value="Glycos_transf_2"/>
    <property type="match status" value="1"/>
</dbReference>
<keyword evidence="2" id="KW-0328">Glycosyltransferase</keyword>
<dbReference type="CDD" id="cd02440">
    <property type="entry name" value="AdoMet_MTases"/>
    <property type="match status" value="1"/>
</dbReference>
<dbReference type="AlphaFoldDB" id="A0AAU7DNQ4"/>
<dbReference type="Gene3D" id="3.90.550.10">
    <property type="entry name" value="Spore Coat Polysaccharide Biosynthesis Protein SpsA, Chain A"/>
    <property type="match status" value="1"/>
</dbReference>
<dbReference type="InterPro" id="IPR008715">
    <property type="entry name" value="SAM-MeTfrase_NodS-like"/>
</dbReference>
<name>A0AAU7DNQ4_9BACT</name>
<keyword evidence="2" id="KW-0808">Transferase</keyword>
<dbReference type="EC" id="2.4.-.-" evidence="2"/>
<dbReference type="CDD" id="cd00761">
    <property type="entry name" value="Glyco_tranf_GTA_type"/>
    <property type="match status" value="1"/>
</dbReference>
<reference evidence="2" key="1">
    <citation type="submission" date="2023-03" db="EMBL/GenBank/DDBJ databases">
        <title>Edaphobacter sp.</title>
        <authorList>
            <person name="Huber K.J."/>
            <person name="Papendorf J."/>
            <person name="Pilke C."/>
            <person name="Bunk B."/>
            <person name="Sproeer C."/>
            <person name="Pester M."/>
        </authorList>
    </citation>
    <scope>NUCLEOTIDE SEQUENCE</scope>
    <source>
        <strain evidence="2">DSM 110680</strain>
    </source>
</reference>
<dbReference type="InterPro" id="IPR029044">
    <property type="entry name" value="Nucleotide-diphossugar_trans"/>
</dbReference>
<dbReference type="GO" id="GO:0016758">
    <property type="term" value="F:hexosyltransferase activity"/>
    <property type="evidence" value="ECO:0007669"/>
    <property type="project" value="UniProtKB-ARBA"/>
</dbReference>
<dbReference type="EMBL" id="CP121196">
    <property type="protein sequence ID" value="XBH18391.1"/>
    <property type="molecule type" value="Genomic_DNA"/>
</dbReference>
<dbReference type="InterPro" id="IPR029063">
    <property type="entry name" value="SAM-dependent_MTases_sf"/>
</dbReference>
<dbReference type="GO" id="GO:0009312">
    <property type="term" value="P:oligosaccharide biosynthetic process"/>
    <property type="evidence" value="ECO:0007669"/>
    <property type="project" value="InterPro"/>
</dbReference>